<dbReference type="CDD" id="cd00161">
    <property type="entry name" value="beta-trefoil_Ricin-like"/>
    <property type="match status" value="1"/>
</dbReference>
<evidence type="ECO:0000256" key="5">
    <source>
        <dbReference type="PIRSR" id="PIRSR606710-1"/>
    </source>
</evidence>
<comment type="caution">
    <text evidence="9">The sequence shown here is derived from an EMBL/GenBank/DDBJ whole genome shotgun (WGS) entry which is preliminary data.</text>
</comment>
<evidence type="ECO:0000256" key="1">
    <source>
        <dbReference type="ARBA" id="ARBA00009865"/>
    </source>
</evidence>
<evidence type="ECO:0000259" key="8">
    <source>
        <dbReference type="SMART" id="SM00458"/>
    </source>
</evidence>
<feature type="signal peptide" evidence="7">
    <location>
        <begin position="1"/>
        <end position="19"/>
    </location>
</feature>
<dbReference type="InterPro" id="IPR000772">
    <property type="entry name" value="Ricin_B_lectin"/>
</dbReference>
<evidence type="ECO:0000256" key="6">
    <source>
        <dbReference type="PIRSR" id="PIRSR606710-2"/>
    </source>
</evidence>
<protein>
    <submittedName>
        <fullName evidence="9">Family 43 glycosylhydrolase</fullName>
    </submittedName>
</protein>
<evidence type="ECO:0000256" key="7">
    <source>
        <dbReference type="SAM" id="SignalP"/>
    </source>
</evidence>
<dbReference type="Pfam" id="PF14200">
    <property type="entry name" value="RicinB_lectin_2"/>
    <property type="match status" value="2"/>
</dbReference>
<dbReference type="RefSeq" id="WP_301197677.1">
    <property type="nucleotide sequence ID" value="NZ_JAPDPI010000003.1"/>
</dbReference>
<dbReference type="PROSITE" id="PS50231">
    <property type="entry name" value="RICIN_B_LECTIN"/>
    <property type="match status" value="1"/>
</dbReference>
<dbReference type="InterPro" id="IPR006710">
    <property type="entry name" value="Glyco_hydro_43"/>
</dbReference>
<accession>A0AAE3MAV5</accession>
<proteinExistence type="inferred from homology"/>
<dbReference type="SUPFAM" id="SSF75005">
    <property type="entry name" value="Arabinanase/levansucrase/invertase"/>
    <property type="match status" value="1"/>
</dbReference>
<organism evidence="9 10">
    <name type="scientific">Plebeiibacterium marinum</name>
    <dbReference type="NCBI Taxonomy" id="2992111"/>
    <lineage>
        <taxon>Bacteria</taxon>
        <taxon>Pseudomonadati</taxon>
        <taxon>Bacteroidota</taxon>
        <taxon>Bacteroidia</taxon>
        <taxon>Marinilabiliales</taxon>
        <taxon>Marinilabiliaceae</taxon>
        <taxon>Plebeiibacterium</taxon>
    </lineage>
</organism>
<evidence type="ECO:0000313" key="10">
    <source>
        <dbReference type="Proteomes" id="UP001207408"/>
    </source>
</evidence>
<dbReference type="InterPro" id="IPR035992">
    <property type="entry name" value="Ricin_B-like_lectins"/>
</dbReference>
<dbReference type="Pfam" id="PF05270">
    <property type="entry name" value="AbfB"/>
    <property type="match status" value="1"/>
</dbReference>
<sequence length="714" mass="79618">MMKFSVLVFSLLISLFSVCGQSFTNPIYELEDPHIVVYNGNYYATGTTGGNIVLKKSATLEGLKSAPAIEVFSPAKGGPCCAYWAPELHRLNNKWYIYYTANDIDNLSGQRTYVIENSSDNPQTQSWVSKGRIYDSSADYWAIDGTILSLNGKNYFVWSGVAHPSDGDKPQRIYIAEMSNPWTLVPGRTLLSSPDQSWENNGSVNEGPEILKRNGKVFLVYSANGCWTPDYILGMLSMDETADPLNLQAWYKYPDPVFVKKPEFQVYGPGHHCFFTSIDGTEDWFAYHATTESGGACDHTRSVRAQKLFWNTDGTPDFREALPTGVRYKAPSGETLLPSQLPVENGVYKILARHSSKALDVAACSQAAGTNVHQWDDNGLDCQKWVIQATSDGYYTITAVAGGLALDVSNCSVANGANVGLWLPNSADCQMWEIIESSEGYYNIVSKRSNKALEIALSSAESGANLQQYELLNTTNQQFDLVFAGEYVNPDPGYVSWESYNMPGKFIRHQNGRGRMDSYMTDARDAYWKIVPGLAGQGVSLQSMNYPSNYLCYNNGDLVLSENESTQDFYNQATFIESPGLAHDKLVSFQCYLYPDKYIRHRNNLLYVETISSDLDKKDATFAQIGDRGINTNNDEIERKQNIRLFPNPTKGILHIRGLDQGEKEIKVYDISGKQVLAILSDCETLDISTFSKGIYFIEISTGKETYISKVILI</sequence>
<dbReference type="InterPro" id="IPR023296">
    <property type="entry name" value="Glyco_hydro_beta-prop_sf"/>
</dbReference>
<dbReference type="SUPFAM" id="SSF110221">
    <property type="entry name" value="AbfB domain"/>
    <property type="match status" value="1"/>
</dbReference>
<comment type="similarity">
    <text evidence="1">Belongs to the glycosyl hydrolase 43 family.</text>
</comment>
<dbReference type="Gene3D" id="2.115.10.20">
    <property type="entry name" value="Glycosyl hydrolase domain, family 43"/>
    <property type="match status" value="1"/>
</dbReference>
<dbReference type="AlphaFoldDB" id="A0AAE3MAV5"/>
<dbReference type="GO" id="GO:0046556">
    <property type="term" value="F:alpha-L-arabinofuranosidase activity"/>
    <property type="evidence" value="ECO:0007669"/>
    <property type="project" value="InterPro"/>
</dbReference>
<gene>
    <name evidence="9" type="ORF">OM074_02400</name>
</gene>
<dbReference type="GO" id="GO:0046373">
    <property type="term" value="P:L-arabinose metabolic process"/>
    <property type="evidence" value="ECO:0007669"/>
    <property type="project" value="InterPro"/>
</dbReference>
<dbReference type="Pfam" id="PF18962">
    <property type="entry name" value="Por_Secre_tail"/>
    <property type="match status" value="1"/>
</dbReference>
<feature type="chain" id="PRO_5042158999" evidence="7">
    <location>
        <begin position="20"/>
        <end position="714"/>
    </location>
</feature>
<reference evidence="9" key="1">
    <citation type="submission" date="2022-10" db="EMBL/GenBank/DDBJ databases">
        <authorList>
            <person name="Yu W.X."/>
        </authorList>
    </citation>
    <scope>NUCLEOTIDE SEQUENCE</scope>
    <source>
        <strain evidence="9">D04</strain>
    </source>
</reference>
<dbReference type="PANTHER" id="PTHR43817:SF1">
    <property type="entry name" value="HYDROLASE, FAMILY 43, PUTATIVE (AFU_ORTHOLOGUE AFUA_3G01660)-RELATED"/>
    <property type="match status" value="1"/>
</dbReference>
<feature type="domain" description="Ricin B lectin" evidence="8">
    <location>
        <begin position="345"/>
        <end position="482"/>
    </location>
</feature>
<dbReference type="Pfam" id="PF04616">
    <property type="entry name" value="Glyco_hydro_43"/>
    <property type="match status" value="1"/>
</dbReference>
<dbReference type="NCBIfam" id="TIGR04183">
    <property type="entry name" value="Por_Secre_tail"/>
    <property type="match status" value="1"/>
</dbReference>
<dbReference type="CDD" id="cd18820">
    <property type="entry name" value="GH43_LbAraf43-like"/>
    <property type="match status" value="1"/>
</dbReference>
<dbReference type="CDD" id="cd23399">
    <property type="entry name" value="beta-trefoil_ABD_ABFB"/>
    <property type="match status" value="1"/>
</dbReference>
<dbReference type="InterPro" id="IPR036195">
    <property type="entry name" value="AbfB_ABD_sf"/>
</dbReference>
<feature type="site" description="Important for catalytic activity, responsible for pKa modulation of the active site Glu and correct orientation of both the proton donor and substrate" evidence="6">
    <location>
        <position position="144"/>
    </location>
</feature>
<keyword evidence="4" id="KW-0326">Glycosidase</keyword>
<dbReference type="InterPro" id="IPR007934">
    <property type="entry name" value="AbfB_ABD"/>
</dbReference>
<evidence type="ECO:0000256" key="3">
    <source>
        <dbReference type="ARBA" id="ARBA00022801"/>
    </source>
</evidence>
<feature type="active site" description="Proton donor" evidence="5">
    <location>
        <position position="206"/>
    </location>
</feature>
<dbReference type="SUPFAM" id="SSF50370">
    <property type="entry name" value="Ricin B-like lectins"/>
    <property type="match status" value="1"/>
</dbReference>
<dbReference type="InterPro" id="IPR026444">
    <property type="entry name" value="Secre_tail"/>
</dbReference>
<keyword evidence="10" id="KW-1185">Reference proteome</keyword>
<dbReference type="SMART" id="SM00458">
    <property type="entry name" value="RICIN"/>
    <property type="match status" value="1"/>
</dbReference>
<dbReference type="EMBL" id="JAPDPI010000003">
    <property type="protein sequence ID" value="MCW3804456.1"/>
    <property type="molecule type" value="Genomic_DNA"/>
</dbReference>
<keyword evidence="2 7" id="KW-0732">Signal</keyword>
<dbReference type="PANTHER" id="PTHR43817">
    <property type="entry name" value="GLYCOSYL HYDROLASE"/>
    <property type="match status" value="1"/>
</dbReference>
<evidence type="ECO:0000256" key="2">
    <source>
        <dbReference type="ARBA" id="ARBA00022729"/>
    </source>
</evidence>
<dbReference type="Gene3D" id="2.80.10.50">
    <property type="match status" value="3"/>
</dbReference>
<dbReference type="Proteomes" id="UP001207408">
    <property type="component" value="Unassembled WGS sequence"/>
</dbReference>
<feature type="active site" description="Proton acceptor" evidence="5">
    <location>
        <position position="32"/>
    </location>
</feature>
<keyword evidence="3" id="KW-0378">Hydrolase</keyword>
<evidence type="ECO:0000256" key="4">
    <source>
        <dbReference type="ARBA" id="ARBA00023295"/>
    </source>
</evidence>
<evidence type="ECO:0000313" key="9">
    <source>
        <dbReference type="EMBL" id="MCW3804456.1"/>
    </source>
</evidence>
<name>A0AAE3MAV5_9BACT</name>